<evidence type="ECO:0008006" key="4">
    <source>
        <dbReference type="Google" id="ProtNLM"/>
    </source>
</evidence>
<keyword evidence="3" id="KW-1185">Reference proteome</keyword>
<gene>
    <name evidence="2" type="ORF">BP00DRAFT_445537</name>
</gene>
<reference evidence="2 3" key="1">
    <citation type="submission" date="2018-02" db="EMBL/GenBank/DDBJ databases">
        <title>The genomes of Aspergillus section Nigri reveals drivers in fungal speciation.</title>
        <authorList>
            <consortium name="DOE Joint Genome Institute"/>
            <person name="Vesth T.C."/>
            <person name="Nybo J."/>
            <person name="Theobald S."/>
            <person name="Brandl J."/>
            <person name="Frisvad J.C."/>
            <person name="Nielsen K.F."/>
            <person name="Lyhne E.K."/>
            <person name="Kogle M.E."/>
            <person name="Kuo A."/>
            <person name="Riley R."/>
            <person name="Clum A."/>
            <person name="Nolan M."/>
            <person name="Lipzen A."/>
            <person name="Salamov A."/>
            <person name="Henrissat B."/>
            <person name="Wiebenga A."/>
            <person name="De vries R.P."/>
            <person name="Grigoriev I.V."/>
            <person name="Mortensen U.H."/>
            <person name="Andersen M.R."/>
            <person name="Baker S.E."/>
        </authorList>
    </citation>
    <scope>NUCLEOTIDE SEQUENCE [LARGE SCALE GENOMIC DNA]</scope>
    <source>
        <strain evidence="2 3">CBS 114.80</strain>
    </source>
</reference>
<dbReference type="Proteomes" id="UP000248817">
    <property type="component" value="Unassembled WGS sequence"/>
</dbReference>
<name>A0A2V5IBG0_9EURO</name>
<dbReference type="PANTHER" id="PTHR40640">
    <property type="entry name" value="ANCHORED GLYCOPROTEIN, PUTATIVE (AFU_ORTHOLOGUE AFUA_8G04860)-RELATED"/>
    <property type="match status" value="1"/>
</dbReference>
<accession>A0A2V5IBG0</accession>
<proteinExistence type="predicted"/>
<dbReference type="AlphaFoldDB" id="A0A2V5IBG0"/>
<keyword evidence="1" id="KW-0732">Signal</keyword>
<organism evidence="2 3">
    <name type="scientific">Aspergillus indologenus CBS 114.80</name>
    <dbReference type="NCBI Taxonomy" id="1450541"/>
    <lineage>
        <taxon>Eukaryota</taxon>
        <taxon>Fungi</taxon>
        <taxon>Dikarya</taxon>
        <taxon>Ascomycota</taxon>
        <taxon>Pezizomycotina</taxon>
        <taxon>Eurotiomycetes</taxon>
        <taxon>Eurotiomycetidae</taxon>
        <taxon>Eurotiales</taxon>
        <taxon>Aspergillaceae</taxon>
        <taxon>Aspergillus</taxon>
        <taxon>Aspergillus subgen. Circumdati</taxon>
    </lineage>
</organism>
<evidence type="ECO:0000313" key="3">
    <source>
        <dbReference type="Proteomes" id="UP000248817"/>
    </source>
</evidence>
<evidence type="ECO:0000256" key="1">
    <source>
        <dbReference type="SAM" id="SignalP"/>
    </source>
</evidence>
<evidence type="ECO:0000313" key="2">
    <source>
        <dbReference type="EMBL" id="PYI32502.1"/>
    </source>
</evidence>
<dbReference type="PANTHER" id="PTHR40640:SF1">
    <property type="entry name" value="ANCHORED GLYCOPROTEIN, PUTATIVE (AFU_ORTHOLOGUE AFUA_8G04860)-RELATED"/>
    <property type="match status" value="1"/>
</dbReference>
<feature type="chain" id="PRO_5015960566" description="GPI anchored protein" evidence="1">
    <location>
        <begin position="18"/>
        <end position="284"/>
    </location>
</feature>
<protein>
    <recommendedName>
        <fullName evidence="4">GPI anchored protein</fullName>
    </recommendedName>
</protein>
<sequence>MILKAILVLLLAGLIAAQATVTDLFIGIDEPQTEGLVASIMGETADETTYSVTCLPPKATSPKMSSCRFDAGLTVIAQPSTTQIVSSMTNTADYEDVIPSSQLKPGATPHSTLGTLLCAFDNMPRATCTAINRVQTNPPASELSAANSRSTDIGPAEQTMQYTFVTQDVPHVPVTITADPLTPTATATTDEVFTLFSASVPTATVTVSHAAGTSGSSAKNRTSVGGTSGTAGVTLTSTANGTVHASSTNSVTASKSQGAGPLITGEAMVVAGVAAVALAAAVVL</sequence>
<feature type="signal peptide" evidence="1">
    <location>
        <begin position="1"/>
        <end position="17"/>
    </location>
</feature>
<dbReference type="EMBL" id="KZ825492">
    <property type="protein sequence ID" value="PYI32502.1"/>
    <property type="molecule type" value="Genomic_DNA"/>
</dbReference>